<evidence type="ECO:0000313" key="1">
    <source>
        <dbReference type="EMBL" id="OAQ33225.1"/>
    </source>
</evidence>
<name>A0A197K6X0_9FUNG</name>
<evidence type="ECO:0000313" key="2">
    <source>
        <dbReference type="Proteomes" id="UP000078512"/>
    </source>
</evidence>
<dbReference type="EMBL" id="KV442022">
    <property type="protein sequence ID" value="OAQ33225.1"/>
    <property type="molecule type" value="Genomic_DNA"/>
</dbReference>
<dbReference type="Proteomes" id="UP000078512">
    <property type="component" value="Unassembled WGS sequence"/>
</dbReference>
<proteinExistence type="predicted"/>
<protein>
    <submittedName>
        <fullName evidence="1">Uncharacterized protein</fullName>
    </submittedName>
</protein>
<reference evidence="1 2" key="1">
    <citation type="submission" date="2016-05" db="EMBL/GenBank/DDBJ databases">
        <title>Genome sequencing reveals origins of a unique bacterial endosymbiosis in the earliest lineages of terrestrial Fungi.</title>
        <authorList>
            <consortium name="DOE Joint Genome Institute"/>
            <person name="Uehling J."/>
            <person name="Gryganskyi A."/>
            <person name="Hameed K."/>
            <person name="Tschaplinski T."/>
            <person name="Misztal P."/>
            <person name="Wu S."/>
            <person name="Desiro A."/>
            <person name="Vande Pol N."/>
            <person name="Du Z.-Y."/>
            <person name="Zienkiewicz A."/>
            <person name="Zienkiewicz K."/>
            <person name="Morin E."/>
            <person name="Tisserant E."/>
            <person name="Splivallo R."/>
            <person name="Hainaut M."/>
            <person name="Henrissat B."/>
            <person name="Ohm R."/>
            <person name="Kuo A."/>
            <person name="Yan J."/>
            <person name="Lipzen A."/>
            <person name="Nolan M."/>
            <person name="Labutti K."/>
            <person name="Barry K."/>
            <person name="Goldstein A."/>
            <person name="Labbe J."/>
            <person name="Schadt C."/>
            <person name="Tuskan G."/>
            <person name="Grigoriev I."/>
            <person name="Martin F."/>
            <person name="Vilgalys R."/>
            <person name="Bonito G."/>
        </authorList>
    </citation>
    <scope>NUCLEOTIDE SEQUENCE [LARGE SCALE GENOMIC DNA]</scope>
    <source>
        <strain evidence="1 2">AG-77</strain>
    </source>
</reference>
<organism evidence="1 2">
    <name type="scientific">Linnemannia elongata AG-77</name>
    <dbReference type="NCBI Taxonomy" id="1314771"/>
    <lineage>
        <taxon>Eukaryota</taxon>
        <taxon>Fungi</taxon>
        <taxon>Fungi incertae sedis</taxon>
        <taxon>Mucoromycota</taxon>
        <taxon>Mortierellomycotina</taxon>
        <taxon>Mortierellomycetes</taxon>
        <taxon>Mortierellales</taxon>
        <taxon>Mortierellaceae</taxon>
        <taxon>Linnemannia</taxon>
    </lineage>
</organism>
<dbReference type="AlphaFoldDB" id="A0A197K6X0"/>
<keyword evidence="2" id="KW-1185">Reference proteome</keyword>
<sequence>MQMGHTSMAKWQASVLSFRFFRGSFLSPPCFSSPPLSTFVYCMFSHLSLQLPLRFAGSPPYPTYVLPLLLFMHGIFSHLK</sequence>
<accession>A0A197K6X0</accession>
<gene>
    <name evidence="1" type="ORF">K457DRAFT_257767</name>
</gene>